<evidence type="ECO:0000313" key="3">
    <source>
        <dbReference type="Proteomes" id="UP000297649"/>
    </source>
</evidence>
<dbReference type="PROSITE" id="PS51257">
    <property type="entry name" value="PROKAR_LIPOPROTEIN"/>
    <property type="match status" value="1"/>
</dbReference>
<dbReference type="Proteomes" id="UP000297649">
    <property type="component" value="Unassembled WGS sequence"/>
</dbReference>
<sequence>MKQYITTTIILLWGLGLTSCKEESQFGAVTEKVGDYRMKNTISIVEIPASDLSRAIIFYQAILSVTIERMTMGGTEMGVLPAENGSVNVVIVKGKDYTPTKNGVLVYLNLGMDLQPALDQVEKSGGKILLSKTLIDPEMGYYALVIDSEGNRVGFHSKN</sequence>
<comment type="caution">
    <text evidence="2">The sequence shown here is derived from an EMBL/GenBank/DDBJ whole genome shotgun (WGS) entry which is preliminary data.</text>
</comment>
<dbReference type="EMBL" id="RQHU01000019">
    <property type="protein sequence ID" value="TGN12793.1"/>
    <property type="molecule type" value="Genomic_DNA"/>
</dbReference>
<feature type="domain" description="Glyoxalase/fosfomycin resistance/dioxygenase" evidence="1">
    <location>
        <begin position="43"/>
        <end position="154"/>
    </location>
</feature>
<dbReference type="PANTHER" id="PTHR33993:SF2">
    <property type="entry name" value="VOC DOMAIN-CONTAINING PROTEIN"/>
    <property type="match status" value="1"/>
</dbReference>
<organism evidence="2 3">
    <name type="scientific">Leptospira bandrabouensis</name>
    <dbReference type="NCBI Taxonomy" id="2484903"/>
    <lineage>
        <taxon>Bacteria</taxon>
        <taxon>Pseudomonadati</taxon>
        <taxon>Spirochaetota</taxon>
        <taxon>Spirochaetia</taxon>
        <taxon>Leptospirales</taxon>
        <taxon>Leptospiraceae</taxon>
        <taxon>Leptospira</taxon>
    </lineage>
</organism>
<dbReference type="InterPro" id="IPR004360">
    <property type="entry name" value="Glyas_Fos-R_dOase_dom"/>
</dbReference>
<dbReference type="RefSeq" id="WP_135744044.1">
    <property type="nucleotide sequence ID" value="NZ_JAIZBL010000002.1"/>
</dbReference>
<accession>A0A6H3NU20</accession>
<dbReference type="OrthoDB" id="9804235at2"/>
<keyword evidence="3" id="KW-1185">Reference proteome</keyword>
<dbReference type="AlphaFoldDB" id="A0A6H3NU20"/>
<name>A0A6H3NU20_9LEPT</name>
<gene>
    <name evidence="2" type="ORF">EHR08_15715</name>
</gene>
<evidence type="ECO:0000313" key="2">
    <source>
        <dbReference type="EMBL" id="TGN12793.1"/>
    </source>
</evidence>
<dbReference type="InterPro" id="IPR029068">
    <property type="entry name" value="Glyas_Bleomycin-R_OHBP_Dase"/>
</dbReference>
<protein>
    <submittedName>
        <fullName evidence="2">VOC family protein</fullName>
    </submittedName>
</protein>
<dbReference type="CDD" id="cd07247">
    <property type="entry name" value="SgaA_N_like"/>
    <property type="match status" value="1"/>
</dbReference>
<reference evidence="2" key="1">
    <citation type="journal article" date="2019" name="PLoS Negl. Trop. Dis.">
        <title>Revisiting the worldwide diversity of Leptospira species in the environment.</title>
        <authorList>
            <person name="Vincent A.T."/>
            <person name="Schiettekatte O."/>
            <person name="Bourhy P."/>
            <person name="Veyrier F.J."/>
            <person name="Picardeau M."/>
        </authorList>
    </citation>
    <scope>NUCLEOTIDE SEQUENCE [LARGE SCALE GENOMIC DNA]</scope>
    <source>
        <strain evidence="2">201601109</strain>
    </source>
</reference>
<proteinExistence type="predicted"/>
<dbReference type="PANTHER" id="PTHR33993">
    <property type="entry name" value="GLYOXALASE-RELATED"/>
    <property type="match status" value="1"/>
</dbReference>
<evidence type="ECO:0000259" key="1">
    <source>
        <dbReference type="Pfam" id="PF00903"/>
    </source>
</evidence>
<dbReference type="Pfam" id="PF00903">
    <property type="entry name" value="Glyoxalase"/>
    <property type="match status" value="1"/>
</dbReference>
<dbReference type="Gene3D" id="3.10.180.10">
    <property type="entry name" value="2,3-Dihydroxybiphenyl 1,2-Dioxygenase, domain 1"/>
    <property type="match status" value="1"/>
</dbReference>
<dbReference type="SUPFAM" id="SSF54593">
    <property type="entry name" value="Glyoxalase/Bleomycin resistance protein/Dihydroxybiphenyl dioxygenase"/>
    <property type="match status" value="1"/>
</dbReference>
<dbReference type="InterPro" id="IPR052164">
    <property type="entry name" value="Anthracycline_SecMetBiosynth"/>
</dbReference>